<comment type="caution">
    <text evidence="1">The sequence shown here is derived from an EMBL/GenBank/DDBJ whole genome shotgun (WGS) entry which is preliminary data.</text>
</comment>
<reference evidence="1" key="1">
    <citation type="submission" date="2021-06" db="EMBL/GenBank/DDBJ databases">
        <authorList>
            <person name="Kallberg Y."/>
            <person name="Tangrot J."/>
            <person name="Rosling A."/>
        </authorList>
    </citation>
    <scope>NUCLEOTIDE SEQUENCE</scope>
    <source>
        <strain evidence="1">CL356</strain>
    </source>
</reference>
<accession>A0ACA9PQ85</accession>
<protein>
    <submittedName>
        <fullName evidence="1">2303_t:CDS:1</fullName>
    </submittedName>
</protein>
<proteinExistence type="predicted"/>
<keyword evidence="2" id="KW-1185">Reference proteome</keyword>
<feature type="non-terminal residue" evidence="1">
    <location>
        <position position="227"/>
    </location>
</feature>
<evidence type="ECO:0000313" key="1">
    <source>
        <dbReference type="EMBL" id="CAG8718470.1"/>
    </source>
</evidence>
<feature type="non-terminal residue" evidence="1">
    <location>
        <position position="1"/>
    </location>
</feature>
<dbReference type="Proteomes" id="UP000789525">
    <property type="component" value="Unassembled WGS sequence"/>
</dbReference>
<sequence length="227" mass="25650">EELPDEEEEDSDASETLQQPPSKAKGKKKDKALKKVQKFEKVMKKATKHSDQNKTDKEVGAVTKDAEKEMNKMMMSNKQRKLYEKMKQRRCLYEEVARHALGLSNLQFGERNRLCEDTLSQSQDLPVVPMGMRLVAGAVRQCIVGSAGFFQDDTQLFKPQRNRAKEEDAFSWISYKASAGIGTFYPTYKRNDIKIAEGWVSNGYSTSPKPNNMGYGPTCGVTTLYAV</sequence>
<name>A0ACA9PQ85_9GLOM</name>
<gene>
    <name evidence="1" type="ORF">ACOLOM_LOCUS11021</name>
</gene>
<dbReference type="EMBL" id="CAJVPT010037808">
    <property type="protein sequence ID" value="CAG8718470.1"/>
    <property type="molecule type" value="Genomic_DNA"/>
</dbReference>
<organism evidence="1 2">
    <name type="scientific">Acaulospora colombiana</name>
    <dbReference type="NCBI Taxonomy" id="27376"/>
    <lineage>
        <taxon>Eukaryota</taxon>
        <taxon>Fungi</taxon>
        <taxon>Fungi incertae sedis</taxon>
        <taxon>Mucoromycota</taxon>
        <taxon>Glomeromycotina</taxon>
        <taxon>Glomeromycetes</taxon>
        <taxon>Diversisporales</taxon>
        <taxon>Acaulosporaceae</taxon>
        <taxon>Acaulospora</taxon>
    </lineage>
</organism>
<evidence type="ECO:0000313" key="2">
    <source>
        <dbReference type="Proteomes" id="UP000789525"/>
    </source>
</evidence>